<name>A0ABU3CB31_9FLAO</name>
<dbReference type="RefSeq" id="WP_311535168.1">
    <property type="nucleotide sequence ID" value="NZ_JAVRHQ010000014.1"/>
</dbReference>
<reference evidence="1 2" key="1">
    <citation type="submission" date="2023-09" db="EMBL/GenBank/DDBJ databases">
        <authorList>
            <person name="Rey-Velasco X."/>
        </authorList>
    </citation>
    <scope>NUCLEOTIDE SEQUENCE [LARGE SCALE GENOMIC DNA]</scope>
    <source>
        <strain evidence="1 2">F363</strain>
    </source>
</reference>
<dbReference type="PROSITE" id="PS51257">
    <property type="entry name" value="PROKAR_LIPOPROTEIN"/>
    <property type="match status" value="1"/>
</dbReference>
<evidence type="ECO:0000313" key="2">
    <source>
        <dbReference type="Proteomes" id="UP001262889"/>
    </source>
</evidence>
<dbReference type="InterPro" id="IPR023296">
    <property type="entry name" value="Glyco_hydro_beta-prop_sf"/>
</dbReference>
<dbReference type="EMBL" id="JAVRHQ010000014">
    <property type="protein sequence ID" value="MDT0643547.1"/>
    <property type="molecule type" value="Genomic_DNA"/>
</dbReference>
<protein>
    <submittedName>
        <fullName evidence="1">Uncharacterized protein</fullName>
    </submittedName>
</protein>
<dbReference type="SUPFAM" id="SSF75005">
    <property type="entry name" value="Arabinanase/levansucrase/invertase"/>
    <property type="match status" value="1"/>
</dbReference>
<dbReference type="Proteomes" id="UP001262889">
    <property type="component" value="Unassembled WGS sequence"/>
</dbReference>
<dbReference type="Gene3D" id="2.115.10.20">
    <property type="entry name" value="Glycosyl hydrolase domain, family 43"/>
    <property type="match status" value="1"/>
</dbReference>
<evidence type="ECO:0000313" key="1">
    <source>
        <dbReference type="EMBL" id="MDT0643547.1"/>
    </source>
</evidence>
<proteinExistence type="predicted"/>
<organism evidence="1 2">
    <name type="scientific">Autumnicola tepida</name>
    <dbReference type="NCBI Taxonomy" id="3075595"/>
    <lineage>
        <taxon>Bacteria</taxon>
        <taxon>Pseudomonadati</taxon>
        <taxon>Bacteroidota</taxon>
        <taxon>Flavobacteriia</taxon>
        <taxon>Flavobacteriales</taxon>
        <taxon>Flavobacteriaceae</taxon>
        <taxon>Autumnicola</taxon>
    </lineage>
</organism>
<keyword evidence="2" id="KW-1185">Reference proteome</keyword>
<sequence length="114" mass="12684">MEYLNRLKSTIYSLIIAVIFSCGGVEGKQDQQITAQEGLNLNTIENPVLKEDFADPSVVCVSKDFWATATSSEWGPLYPYYILKISKNGMFQSMISLYNPFILTFKTDAPDGAA</sequence>
<accession>A0ABU3CB31</accession>
<comment type="caution">
    <text evidence="1">The sequence shown here is derived from an EMBL/GenBank/DDBJ whole genome shotgun (WGS) entry which is preliminary data.</text>
</comment>
<gene>
    <name evidence="1" type="ORF">RM553_11955</name>
</gene>